<comment type="caution">
    <text evidence="7">The sequence shown here is derived from an EMBL/GenBank/DDBJ whole genome shotgun (WGS) entry which is preliminary data.</text>
</comment>
<dbReference type="InterPro" id="IPR051013">
    <property type="entry name" value="MBL_superfamily_lactonases"/>
</dbReference>
<accession>A0A9D9GXE7</accession>
<dbReference type="GO" id="GO:0016787">
    <property type="term" value="F:hydrolase activity"/>
    <property type="evidence" value="ECO:0007669"/>
    <property type="project" value="UniProtKB-KW"/>
</dbReference>
<protein>
    <submittedName>
        <fullName evidence="7">MBL fold metallo-hydrolase</fullName>
    </submittedName>
</protein>
<feature type="domain" description="Metallo-beta-lactamase" evidence="6">
    <location>
        <begin position="89"/>
        <end position="274"/>
    </location>
</feature>
<evidence type="ECO:0000256" key="5">
    <source>
        <dbReference type="SAM" id="SignalP"/>
    </source>
</evidence>
<sequence length="284" mass="30325">MKNILAGLSVLSAVLVAVSCGSNKNTGQMASERQLTAVAEGVQTLDMDSLKLTWIKDNAGSHVMPLSLFAAVDSVMADTLGVKDGVPASVSAFYMETEDTGILFDTGNGNADSGLLKGLAALQLSPDDIKCIVITHLHSDHIGGLENGGRAVFQNAALWVPQVEYDAWMAMEENNAHVVEIMNIYKDSLHLFNVADALPGGIKAIPAYGHTPGHTLYQKGEVLIIADLMHGAAIQMKYPDISASYDMDPARAAQARKEILKYAKENNLIMAGMHLPEPAVVIPE</sequence>
<keyword evidence="2" id="KW-0479">Metal-binding</keyword>
<evidence type="ECO:0000313" key="7">
    <source>
        <dbReference type="EMBL" id="MBO8428571.1"/>
    </source>
</evidence>
<organism evidence="7 8">
    <name type="scientific">Candidatus Egerieousia excrementavium</name>
    <dbReference type="NCBI Taxonomy" id="2840778"/>
    <lineage>
        <taxon>Bacteria</taxon>
        <taxon>Pseudomonadati</taxon>
        <taxon>Bacteroidota</taxon>
        <taxon>Bacteroidia</taxon>
        <taxon>Bacteroidales</taxon>
        <taxon>Candidatus Egerieousia</taxon>
    </lineage>
</organism>
<dbReference type="SMART" id="SM00849">
    <property type="entry name" value="Lactamase_B"/>
    <property type="match status" value="1"/>
</dbReference>
<dbReference type="Gene3D" id="3.60.15.10">
    <property type="entry name" value="Ribonuclease Z/Hydroxyacylglutathione hydrolase-like"/>
    <property type="match status" value="1"/>
</dbReference>
<feature type="chain" id="PRO_5039020174" evidence="5">
    <location>
        <begin position="18"/>
        <end position="284"/>
    </location>
</feature>
<keyword evidence="4" id="KW-0862">Zinc</keyword>
<reference evidence="7" key="2">
    <citation type="journal article" date="2021" name="PeerJ">
        <title>Extensive microbial diversity within the chicken gut microbiome revealed by metagenomics and culture.</title>
        <authorList>
            <person name="Gilroy R."/>
            <person name="Ravi A."/>
            <person name="Getino M."/>
            <person name="Pursley I."/>
            <person name="Horton D.L."/>
            <person name="Alikhan N.F."/>
            <person name="Baker D."/>
            <person name="Gharbi K."/>
            <person name="Hall N."/>
            <person name="Watson M."/>
            <person name="Adriaenssens E.M."/>
            <person name="Foster-Nyarko E."/>
            <person name="Jarju S."/>
            <person name="Secka A."/>
            <person name="Antonio M."/>
            <person name="Oren A."/>
            <person name="Chaudhuri R.R."/>
            <person name="La Ragione R."/>
            <person name="Hildebrand F."/>
            <person name="Pallen M.J."/>
        </authorList>
    </citation>
    <scope>NUCLEOTIDE SEQUENCE</scope>
    <source>
        <strain evidence="7">15467</strain>
    </source>
</reference>
<comment type="similarity">
    <text evidence="1">Belongs to the metallo-beta-lactamase superfamily.</text>
</comment>
<dbReference type="SUPFAM" id="SSF56281">
    <property type="entry name" value="Metallo-hydrolase/oxidoreductase"/>
    <property type="match status" value="1"/>
</dbReference>
<reference evidence="7" key="1">
    <citation type="submission" date="2020-10" db="EMBL/GenBank/DDBJ databases">
        <authorList>
            <person name="Gilroy R."/>
        </authorList>
    </citation>
    <scope>NUCLEOTIDE SEQUENCE</scope>
    <source>
        <strain evidence="7">15467</strain>
    </source>
</reference>
<evidence type="ECO:0000313" key="8">
    <source>
        <dbReference type="Proteomes" id="UP000823635"/>
    </source>
</evidence>
<dbReference type="InterPro" id="IPR001279">
    <property type="entry name" value="Metallo-B-lactamas"/>
</dbReference>
<dbReference type="PANTHER" id="PTHR42978">
    <property type="entry name" value="QUORUM-QUENCHING LACTONASE YTNP-RELATED-RELATED"/>
    <property type="match status" value="1"/>
</dbReference>
<dbReference type="PROSITE" id="PS51257">
    <property type="entry name" value="PROKAR_LIPOPROTEIN"/>
    <property type="match status" value="1"/>
</dbReference>
<evidence type="ECO:0000256" key="2">
    <source>
        <dbReference type="ARBA" id="ARBA00022723"/>
    </source>
</evidence>
<dbReference type="AlphaFoldDB" id="A0A9D9GXE7"/>
<evidence type="ECO:0000256" key="1">
    <source>
        <dbReference type="ARBA" id="ARBA00007749"/>
    </source>
</evidence>
<dbReference type="InterPro" id="IPR036866">
    <property type="entry name" value="RibonucZ/Hydroxyglut_hydro"/>
</dbReference>
<dbReference type="PANTHER" id="PTHR42978:SF6">
    <property type="entry name" value="QUORUM-QUENCHING LACTONASE YTNP-RELATED"/>
    <property type="match status" value="1"/>
</dbReference>
<dbReference type="EMBL" id="JADINB010000033">
    <property type="protein sequence ID" value="MBO8428571.1"/>
    <property type="molecule type" value="Genomic_DNA"/>
</dbReference>
<dbReference type="Pfam" id="PF00753">
    <property type="entry name" value="Lactamase_B"/>
    <property type="match status" value="1"/>
</dbReference>
<evidence type="ECO:0000259" key="6">
    <source>
        <dbReference type="SMART" id="SM00849"/>
    </source>
</evidence>
<evidence type="ECO:0000256" key="4">
    <source>
        <dbReference type="ARBA" id="ARBA00022833"/>
    </source>
</evidence>
<keyword evidence="3" id="KW-0378">Hydrolase</keyword>
<name>A0A9D9GXE7_9BACT</name>
<dbReference type="CDD" id="cd07720">
    <property type="entry name" value="OPHC2-like_MBL-fold"/>
    <property type="match status" value="1"/>
</dbReference>
<proteinExistence type="inferred from homology"/>
<dbReference type="GO" id="GO:0046872">
    <property type="term" value="F:metal ion binding"/>
    <property type="evidence" value="ECO:0007669"/>
    <property type="project" value="UniProtKB-KW"/>
</dbReference>
<gene>
    <name evidence="7" type="ORF">IAC68_01370</name>
</gene>
<dbReference type="Proteomes" id="UP000823635">
    <property type="component" value="Unassembled WGS sequence"/>
</dbReference>
<keyword evidence="5" id="KW-0732">Signal</keyword>
<evidence type="ECO:0000256" key="3">
    <source>
        <dbReference type="ARBA" id="ARBA00022801"/>
    </source>
</evidence>
<feature type="signal peptide" evidence="5">
    <location>
        <begin position="1"/>
        <end position="17"/>
    </location>
</feature>